<dbReference type="InterPro" id="IPR003721">
    <property type="entry name" value="Pantoate_ligase"/>
</dbReference>
<evidence type="ECO:0000256" key="5">
    <source>
        <dbReference type="ARBA" id="ARBA00022741"/>
    </source>
</evidence>
<dbReference type="GO" id="GO:0015940">
    <property type="term" value="P:pantothenate biosynthetic process"/>
    <property type="evidence" value="ECO:0007669"/>
    <property type="project" value="UniProtKB-UniRule"/>
</dbReference>
<feature type="binding site" evidence="8">
    <location>
        <position position="61"/>
    </location>
    <ligand>
        <name>beta-alanine</name>
        <dbReference type="ChEBI" id="CHEBI:57966"/>
    </ligand>
</feature>
<comment type="miscellaneous">
    <text evidence="8">The reaction proceeds by a bi uni uni bi ping pong mechanism.</text>
</comment>
<evidence type="ECO:0000256" key="2">
    <source>
        <dbReference type="ARBA" id="ARBA00009256"/>
    </source>
</evidence>
<reference evidence="9 10" key="1">
    <citation type="submission" date="2020-01" db="EMBL/GenBank/DDBJ databases">
        <authorList>
            <person name="Rodrigo-Torres L."/>
            <person name="Arahal R. D."/>
            <person name="Lucena T."/>
        </authorList>
    </citation>
    <scope>NUCLEOTIDE SEQUENCE [LARGE SCALE GENOMIC DNA]</scope>
    <source>
        <strain evidence="9 10">CECT 9393</strain>
    </source>
</reference>
<dbReference type="InterPro" id="IPR014729">
    <property type="entry name" value="Rossmann-like_a/b/a_fold"/>
</dbReference>
<dbReference type="GO" id="GO:0005524">
    <property type="term" value="F:ATP binding"/>
    <property type="evidence" value="ECO:0007669"/>
    <property type="project" value="UniProtKB-KW"/>
</dbReference>
<dbReference type="PANTHER" id="PTHR21299:SF1">
    <property type="entry name" value="PANTOATE--BETA-ALANINE LIGASE"/>
    <property type="match status" value="1"/>
</dbReference>
<evidence type="ECO:0000313" key="9">
    <source>
        <dbReference type="EMBL" id="CAA7386698.1"/>
    </source>
</evidence>
<keyword evidence="4 8" id="KW-0566">Pantothenate biosynthesis</keyword>
<protein>
    <recommendedName>
        <fullName evidence="8">Pantothenate synthetase</fullName>
        <shortName evidence="8">PS</shortName>
        <ecNumber evidence="8">6.3.2.1</ecNumber>
    </recommendedName>
    <alternativeName>
        <fullName evidence="8">Pantoate--beta-alanine ligase</fullName>
    </alternativeName>
    <alternativeName>
        <fullName evidence="8">Pantoate-activating enzyme</fullName>
    </alternativeName>
</protein>
<dbReference type="Proteomes" id="UP000445309">
    <property type="component" value="Unassembled WGS sequence"/>
</dbReference>
<dbReference type="UniPathway" id="UPA00028">
    <property type="reaction ID" value="UER00005"/>
</dbReference>
<feature type="binding site" evidence="8">
    <location>
        <position position="155"/>
    </location>
    <ligand>
        <name>(R)-pantoate</name>
        <dbReference type="ChEBI" id="CHEBI:15980"/>
    </ligand>
</feature>
<comment type="caution">
    <text evidence="8">Lacks conserved residue(s) required for the propagation of feature annotation.</text>
</comment>
<keyword evidence="3 8" id="KW-0436">Ligase</keyword>
<proteinExistence type="inferred from homology"/>
<dbReference type="AlphaFoldDB" id="A0A6N4XLE6"/>
<organism evidence="9 10">
    <name type="scientific">Chryseobacterium fistulae</name>
    <dbReference type="NCBI Taxonomy" id="2675058"/>
    <lineage>
        <taxon>Bacteria</taxon>
        <taxon>Pseudomonadati</taxon>
        <taxon>Bacteroidota</taxon>
        <taxon>Flavobacteriia</taxon>
        <taxon>Flavobacteriales</taxon>
        <taxon>Weeksellaceae</taxon>
        <taxon>Chryseobacterium group</taxon>
        <taxon>Chryseobacterium</taxon>
    </lineage>
</organism>
<name>A0A6N4XLE6_9FLAO</name>
<dbReference type="EMBL" id="CACVBY010000015">
    <property type="protein sequence ID" value="CAA7386698.1"/>
    <property type="molecule type" value="Genomic_DNA"/>
</dbReference>
<evidence type="ECO:0000256" key="6">
    <source>
        <dbReference type="ARBA" id="ARBA00022840"/>
    </source>
</evidence>
<dbReference type="Gene3D" id="3.40.50.620">
    <property type="entry name" value="HUPs"/>
    <property type="match status" value="1"/>
</dbReference>
<feature type="active site" description="Proton donor" evidence="8">
    <location>
        <position position="37"/>
    </location>
</feature>
<dbReference type="Gene3D" id="3.30.1300.10">
    <property type="entry name" value="Pantoate-beta-alanine ligase, C-terminal domain"/>
    <property type="match status" value="1"/>
</dbReference>
<evidence type="ECO:0000256" key="7">
    <source>
        <dbReference type="ARBA" id="ARBA00048258"/>
    </source>
</evidence>
<feature type="binding site" evidence="8">
    <location>
        <begin position="186"/>
        <end position="189"/>
    </location>
    <ligand>
        <name>ATP</name>
        <dbReference type="ChEBI" id="CHEBI:30616"/>
    </ligand>
</feature>
<keyword evidence="5 8" id="KW-0547">Nucleotide-binding</keyword>
<dbReference type="Pfam" id="PF02569">
    <property type="entry name" value="Pantoate_ligase"/>
    <property type="match status" value="1"/>
</dbReference>
<comment type="pathway">
    <text evidence="1 8">Cofactor biosynthesis; (R)-pantothenate biosynthesis; (R)-pantothenate from (R)-pantoate and beta-alanine: step 1/1.</text>
</comment>
<sequence>MEVLKNKKTLQDFIERQKEMGKKIGFAPTMGALHNGHLSLYKEAKKENDLVISSIFVNPTQFNNVDDLEKYPRDINRDILILENSGLVDAVYIPEVIDIYPEKTESIHYDFDGLETEMEGKSRPGHFDGVGTVVEELFKQVQPDNAYFGEKDFQQLAIIRKLVEKKNLPIKIKGVAIYRADSGLALSSRNKRLHEDRREDSKVIFESLKKVNEWFKTVTIPEIKERIKEIFEHQRGMQLEYFMIAEEETLKETQTIYKDKNYRAFIVVIVDGVRLIDNMHLK</sequence>
<dbReference type="GO" id="GO:0005829">
    <property type="term" value="C:cytosol"/>
    <property type="evidence" value="ECO:0007669"/>
    <property type="project" value="TreeGrafter"/>
</dbReference>
<comment type="similarity">
    <text evidence="2 8">Belongs to the pantothenate synthetase family.</text>
</comment>
<evidence type="ECO:0000256" key="4">
    <source>
        <dbReference type="ARBA" id="ARBA00022655"/>
    </source>
</evidence>
<evidence type="ECO:0000256" key="1">
    <source>
        <dbReference type="ARBA" id="ARBA00004990"/>
    </source>
</evidence>
<comment type="function">
    <text evidence="8">Catalyzes the condensation of pantoate with beta-alanine in an ATP-dependent reaction via a pantoyl-adenylate intermediate.</text>
</comment>
<gene>
    <name evidence="8 9" type="primary">panC</name>
    <name evidence="9" type="ORF">CHRY9393_00998</name>
</gene>
<dbReference type="RefSeq" id="WP_162072317.1">
    <property type="nucleotide sequence ID" value="NZ_CACVBY010000015.1"/>
</dbReference>
<feature type="binding site" evidence="8">
    <location>
        <begin position="30"/>
        <end position="37"/>
    </location>
    <ligand>
        <name>ATP</name>
        <dbReference type="ChEBI" id="CHEBI:30616"/>
    </ligand>
</feature>
<dbReference type="SUPFAM" id="SSF52374">
    <property type="entry name" value="Nucleotidylyl transferase"/>
    <property type="match status" value="1"/>
</dbReference>
<accession>A0A6N4XLE6</accession>
<keyword evidence="10" id="KW-1185">Reference proteome</keyword>
<feature type="binding site" evidence="8">
    <location>
        <begin position="149"/>
        <end position="152"/>
    </location>
    <ligand>
        <name>ATP</name>
        <dbReference type="ChEBI" id="CHEBI:30616"/>
    </ligand>
</feature>
<dbReference type="HAMAP" id="MF_00158">
    <property type="entry name" value="PanC"/>
    <property type="match status" value="1"/>
</dbReference>
<dbReference type="NCBIfam" id="TIGR00018">
    <property type="entry name" value="panC"/>
    <property type="match status" value="1"/>
</dbReference>
<dbReference type="EC" id="6.3.2.1" evidence="8"/>
<dbReference type="PANTHER" id="PTHR21299">
    <property type="entry name" value="CYTIDYLATE KINASE/PANTOATE-BETA-ALANINE LIGASE"/>
    <property type="match status" value="1"/>
</dbReference>
<evidence type="ECO:0000256" key="8">
    <source>
        <dbReference type="HAMAP-Rule" id="MF_00158"/>
    </source>
</evidence>
<comment type="subcellular location">
    <subcellularLocation>
        <location evidence="8">Cytoplasm</location>
    </subcellularLocation>
</comment>
<comment type="subunit">
    <text evidence="8">Homodimer.</text>
</comment>
<keyword evidence="6 8" id="KW-0067">ATP-binding</keyword>
<feature type="binding site" evidence="8">
    <location>
        <position position="61"/>
    </location>
    <ligand>
        <name>(R)-pantoate</name>
        <dbReference type="ChEBI" id="CHEBI:15980"/>
    </ligand>
</feature>
<evidence type="ECO:0000256" key="3">
    <source>
        <dbReference type="ARBA" id="ARBA00022598"/>
    </source>
</evidence>
<dbReference type="InterPro" id="IPR042176">
    <property type="entry name" value="Pantoate_ligase_C"/>
</dbReference>
<evidence type="ECO:0000313" key="10">
    <source>
        <dbReference type="Proteomes" id="UP000445309"/>
    </source>
</evidence>
<dbReference type="GO" id="GO:0004592">
    <property type="term" value="F:pantoate-beta-alanine ligase activity"/>
    <property type="evidence" value="ECO:0007669"/>
    <property type="project" value="UniProtKB-UniRule"/>
</dbReference>
<keyword evidence="8" id="KW-0963">Cytoplasm</keyword>
<comment type="catalytic activity">
    <reaction evidence="7 8">
        <text>(R)-pantoate + beta-alanine + ATP = (R)-pantothenate + AMP + diphosphate + H(+)</text>
        <dbReference type="Rhea" id="RHEA:10912"/>
        <dbReference type="ChEBI" id="CHEBI:15378"/>
        <dbReference type="ChEBI" id="CHEBI:15980"/>
        <dbReference type="ChEBI" id="CHEBI:29032"/>
        <dbReference type="ChEBI" id="CHEBI:30616"/>
        <dbReference type="ChEBI" id="CHEBI:33019"/>
        <dbReference type="ChEBI" id="CHEBI:57966"/>
        <dbReference type="ChEBI" id="CHEBI:456215"/>
        <dbReference type="EC" id="6.3.2.1"/>
    </reaction>
</comment>